<name>W1NMQ9_AMBTC</name>
<dbReference type="HOGENOM" id="CLU_2213428_0_0_1"/>
<protein>
    <submittedName>
        <fullName evidence="1">Uncharacterized protein</fullName>
    </submittedName>
</protein>
<proteinExistence type="predicted"/>
<organism evidence="1 2">
    <name type="scientific">Amborella trichopoda</name>
    <dbReference type="NCBI Taxonomy" id="13333"/>
    <lineage>
        <taxon>Eukaryota</taxon>
        <taxon>Viridiplantae</taxon>
        <taxon>Streptophyta</taxon>
        <taxon>Embryophyta</taxon>
        <taxon>Tracheophyta</taxon>
        <taxon>Spermatophyta</taxon>
        <taxon>Magnoliopsida</taxon>
        <taxon>Amborellales</taxon>
        <taxon>Amborellaceae</taxon>
        <taxon>Amborella</taxon>
    </lineage>
</organism>
<evidence type="ECO:0000313" key="1">
    <source>
        <dbReference type="EMBL" id="ERM96579.1"/>
    </source>
</evidence>
<gene>
    <name evidence="1" type="ORF">AMTR_s00001p00270080</name>
</gene>
<accession>W1NMQ9</accession>
<dbReference type="Gramene" id="ERM96579">
    <property type="protein sequence ID" value="ERM96579"/>
    <property type="gene ID" value="AMTR_s00001p00270080"/>
</dbReference>
<dbReference type="AlphaFoldDB" id="W1NMQ9"/>
<sequence>MSQVGTLNGKLAAIVAITAEGQGSMGMDMFGKGNQQEEDVPTIQHLFTTMNSCNTSPPHVYVVNNAECAEVCCLQHVTKARETMDVVLPATCDEGKRNHGRCAACNM</sequence>
<keyword evidence="2" id="KW-1185">Reference proteome</keyword>
<dbReference type="EMBL" id="KI397142">
    <property type="protein sequence ID" value="ERM96579.1"/>
    <property type="molecule type" value="Genomic_DNA"/>
</dbReference>
<reference evidence="2" key="1">
    <citation type="journal article" date="2013" name="Science">
        <title>The Amborella genome and the evolution of flowering plants.</title>
        <authorList>
            <consortium name="Amborella Genome Project"/>
        </authorList>
    </citation>
    <scope>NUCLEOTIDE SEQUENCE [LARGE SCALE GENOMIC DNA]</scope>
</reference>
<dbReference type="Proteomes" id="UP000017836">
    <property type="component" value="Unassembled WGS sequence"/>
</dbReference>
<evidence type="ECO:0000313" key="2">
    <source>
        <dbReference type="Proteomes" id="UP000017836"/>
    </source>
</evidence>